<accession>A0ABR7IBG5</accession>
<dbReference type="InterPro" id="IPR019644">
    <property type="entry name" value="DUF2508"/>
</dbReference>
<dbReference type="Pfam" id="PF10704">
    <property type="entry name" value="DUF2508"/>
    <property type="match status" value="1"/>
</dbReference>
<keyword evidence="2" id="KW-1185">Reference proteome</keyword>
<comment type="caution">
    <text evidence="1">The sequence shown here is derived from an EMBL/GenBank/DDBJ whole genome shotgun (WGS) entry which is preliminary data.</text>
</comment>
<evidence type="ECO:0000313" key="2">
    <source>
        <dbReference type="Proteomes" id="UP000621540"/>
    </source>
</evidence>
<name>A0ABR7IBG5_9FIRM</name>
<dbReference type="EMBL" id="JACOQH010000006">
    <property type="protein sequence ID" value="MBC5754236.1"/>
    <property type="molecule type" value="Genomic_DNA"/>
</dbReference>
<evidence type="ECO:0000313" key="1">
    <source>
        <dbReference type="EMBL" id="MBC5754236.1"/>
    </source>
</evidence>
<sequence>MLLLDDLARTKSELENAYATFENMVEPDLIDASIYEVKAVQMRYQFLLARVKQIEDSYTKNPLDASD</sequence>
<reference evidence="1 2" key="1">
    <citation type="submission" date="2020-08" db="EMBL/GenBank/DDBJ databases">
        <title>Genome public.</title>
        <authorList>
            <person name="Liu C."/>
            <person name="Sun Q."/>
        </authorList>
    </citation>
    <scope>NUCLEOTIDE SEQUENCE [LARGE SCALE GENOMIC DNA]</scope>
    <source>
        <strain evidence="1 2">BX0805</strain>
    </source>
</reference>
<organism evidence="1 2">
    <name type="scientific">Roseburia yibonii</name>
    <dbReference type="NCBI Taxonomy" id="2763063"/>
    <lineage>
        <taxon>Bacteria</taxon>
        <taxon>Bacillati</taxon>
        <taxon>Bacillota</taxon>
        <taxon>Clostridia</taxon>
        <taxon>Lachnospirales</taxon>
        <taxon>Lachnospiraceae</taxon>
        <taxon>Roseburia</taxon>
    </lineage>
</organism>
<dbReference type="Proteomes" id="UP000621540">
    <property type="component" value="Unassembled WGS sequence"/>
</dbReference>
<proteinExistence type="predicted"/>
<protein>
    <submittedName>
        <fullName evidence="1">YaaL family protein</fullName>
    </submittedName>
</protein>
<gene>
    <name evidence="1" type="ORF">H8Z76_09480</name>
</gene>